<dbReference type="GO" id="GO:0005212">
    <property type="term" value="F:structural constituent of eye lens"/>
    <property type="evidence" value="ECO:0007669"/>
    <property type="project" value="UniProtKB-KW"/>
</dbReference>
<comment type="subunit">
    <text evidence="2">Homotetramer.</text>
</comment>
<comment type="caution">
    <text evidence="6">The sequence shown here is derived from an EMBL/GenBank/DDBJ whole genome shotgun (WGS) entry which is preliminary data.</text>
</comment>
<dbReference type="InterPro" id="IPR009049">
    <property type="entry name" value="Argininosuccinate_lyase"/>
</dbReference>
<dbReference type="PROSITE" id="PS00163">
    <property type="entry name" value="FUMARATE_LYASES"/>
    <property type="match status" value="1"/>
</dbReference>
<dbReference type="AlphaFoldDB" id="A0A7K7Y6N6"/>
<sequence>QGDKMMAGRFVGSTDPIMEMLSSSITVDQRLSEVDIQGSMAYAKALEKAGILSKTELEKILSGLEKISEEWSKGVFGVIPTDEDIHTANERRLKELIGDVAGKLHTGRSRNDQVVTDLKLFMKNSLSIISTHLLQLIKTLVERAAIEIDVILPGYTHLQKAQPIRWSQFLLSHAVALTRDSERLGEIKKRINVLPLGSGALAGNPLEIDRELLRSELDFASISLNSMDAVSERDFVVELLSAATLLMIHLSKMAEDLIIYSTSEFGFLTLSDTYCSGSSVMPQKKNPDSLELIRSKAGRVFGLCLAAILMVLKGLPSTYNKDLQEDKEAVFDVVDTLNAVLQVATGVISTLQINKENMEKALSPEILSSDLALYLVHKGMPFRQAHIAAGKAVHLAETKGITINNLSLEDLKSISPLFGSDVAQVFSVSSSVEQYTAAGGTAKSSVSAQIEQLRELLKRLKEQA</sequence>
<keyword evidence="6" id="KW-0456">Lyase</keyword>
<evidence type="ECO:0000256" key="3">
    <source>
        <dbReference type="ARBA" id="ARBA00022613"/>
    </source>
</evidence>
<accession>A0A7K7Y6N6</accession>
<dbReference type="NCBIfam" id="TIGR00838">
    <property type="entry name" value="argH"/>
    <property type="match status" value="1"/>
</dbReference>
<dbReference type="HAMAP" id="MF_00006">
    <property type="entry name" value="Arg_succ_lyase"/>
    <property type="match status" value="1"/>
</dbReference>
<dbReference type="InterPro" id="IPR020557">
    <property type="entry name" value="Fumarate_lyase_CS"/>
</dbReference>
<evidence type="ECO:0000313" key="7">
    <source>
        <dbReference type="Proteomes" id="UP000558509"/>
    </source>
</evidence>
<dbReference type="PRINTS" id="PR00149">
    <property type="entry name" value="FUMRATELYASE"/>
</dbReference>
<proteinExistence type="inferred from homology"/>
<evidence type="ECO:0000259" key="5">
    <source>
        <dbReference type="Pfam" id="PF14698"/>
    </source>
</evidence>
<dbReference type="Proteomes" id="UP000558509">
    <property type="component" value="Unassembled WGS sequence"/>
</dbReference>
<dbReference type="GO" id="GO:0005829">
    <property type="term" value="C:cytosol"/>
    <property type="evidence" value="ECO:0007669"/>
    <property type="project" value="TreeGrafter"/>
</dbReference>
<dbReference type="FunFam" id="1.20.200.10:FF:000015">
    <property type="entry name" value="argininosuccinate lyase isoform X2"/>
    <property type="match status" value="1"/>
</dbReference>
<organism evidence="6 7">
    <name type="scientific">Thryothorus ludovicianus</name>
    <name type="common">Carolina wren</name>
    <name type="synonym">Sylvia ludoviciana</name>
    <dbReference type="NCBI Taxonomy" id="74200"/>
    <lineage>
        <taxon>Eukaryota</taxon>
        <taxon>Metazoa</taxon>
        <taxon>Chordata</taxon>
        <taxon>Craniata</taxon>
        <taxon>Vertebrata</taxon>
        <taxon>Euteleostomi</taxon>
        <taxon>Archelosauria</taxon>
        <taxon>Archosauria</taxon>
        <taxon>Dinosauria</taxon>
        <taxon>Saurischia</taxon>
        <taxon>Theropoda</taxon>
        <taxon>Coelurosauria</taxon>
        <taxon>Aves</taxon>
        <taxon>Neognathae</taxon>
        <taxon>Neoaves</taxon>
        <taxon>Telluraves</taxon>
        <taxon>Australaves</taxon>
        <taxon>Passeriformes</taxon>
        <taxon>Certhiidae</taxon>
        <taxon>Troglodytinae</taxon>
        <taxon>Thryothorus</taxon>
    </lineage>
</organism>
<dbReference type="Gene3D" id="1.10.40.30">
    <property type="entry name" value="Fumarase/aspartase (C-terminal domain)"/>
    <property type="match status" value="1"/>
</dbReference>
<dbReference type="InterPro" id="IPR029419">
    <property type="entry name" value="Arg_succ_lyase_C"/>
</dbReference>
<dbReference type="InterPro" id="IPR008948">
    <property type="entry name" value="L-Aspartase-like"/>
</dbReference>
<feature type="non-terminal residue" evidence="6">
    <location>
        <position position="464"/>
    </location>
</feature>
<dbReference type="InterPro" id="IPR022761">
    <property type="entry name" value="Fumarate_lyase_N"/>
</dbReference>
<dbReference type="Pfam" id="PF14698">
    <property type="entry name" value="ASL_C2"/>
    <property type="match status" value="1"/>
</dbReference>
<reference evidence="6 7" key="1">
    <citation type="submission" date="2019-09" db="EMBL/GenBank/DDBJ databases">
        <title>Bird 10,000 Genomes (B10K) Project - Family phase.</title>
        <authorList>
            <person name="Zhang G."/>
        </authorList>
    </citation>
    <scope>NUCLEOTIDE SEQUENCE [LARGE SCALE GENOMIC DNA]</scope>
    <source>
        <strain evidence="6">B10K-DU-001-68</strain>
        <tissue evidence="6">Muscle</tissue>
    </source>
</reference>
<dbReference type="FunFam" id="1.10.40.30:FF:000001">
    <property type="entry name" value="Argininosuccinate lyase"/>
    <property type="match status" value="1"/>
</dbReference>
<dbReference type="PANTHER" id="PTHR43814:SF1">
    <property type="entry name" value="ARGININOSUCCINATE LYASE"/>
    <property type="match status" value="1"/>
</dbReference>
<dbReference type="PRINTS" id="PR00145">
    <property type="entry name" value="ARGSUCLYASE"/>
</dbReference>
<comment type="similarity">
    <text evidence="1">Belongs to the lyase 1 family. Argininosuccinate lyase subfamily.</text>
</comment>
<gene>
    <name evidence="6" type="primary">Asl</name>
    <name evidence="6" type="ORF">THRLUD_R07866</name>
</gene>
<dbReference type="FunFam" id="1.20.200.10:FF:000002">
    <property type="entry name" value="Argininosuccinate lyase"/>
    <property type="match status" value="1"/>
</dbReference>
<keyword evidence="3" id="KW-0273">Eye lens protein</keyword>
<dbReference type="CDD" id="cd01359">
    <property type="entry name" value="Argininosuccinate_lyase"/>
    <property type="match status" value="1"/>
</dbReference>
<dbReference type="Pfam" id="PF00206">
    <property type="entry name" value="Lyase_1"/>
    <property type="match status" value="1"/>
</dbReference>
<protein>
    <submittedName>
        <fullName evidence="6">ARLY lyase</fullName>
    </submittedName>
</protein>
<dbReference type="PANTHER" id="PTHR43814">
    <property type="entry name" value="ARGININOSUCCINATE LYASE"/>
    <property type="match status" value="1"/>
</dbReference>
<dbReference type="SUPFAM" id="SSF48557">
    <property type="entry name" value="L-aspartase-like"/>
    <property type="match status" value="1"/>
</dbReference>
<keyword evidence="7" id="KW-1185">Reference proteome</keyword>
<feature type="non-terminal residue" evidence="6">
    <location>
        <position position="1"/>
    </location>
</feature>
<evidence type="ECO:0000256" key="2">
    <source>
        <dbReference type="ARBA" id="ARBA00011881"/>
    </source>
</evidence>
<name>A0A7K7Y6N6_THRLU</name>
<feature type="domain" description="Fumarate lyase N-terminal" evidence="4">
    <location>
        <begin position="8"/>
        <end position="302"/>
    </location>
</feature>
<feature type="domain" description="Argininosuccinate lyase C-terminal" evidence="5">
    <location>
        <begin position="367"/>
        <end position="433"/>
    </location>
</feature>
<evidence type="ECO:0000313" key="6">
    <source>
        <dbReference type="EMBL" id="NXA73595.1"/>
    </source>
</evidence>
<dbReference type="Gene3D" id="1.20.200.10">
    <property type="entry name" value="Fumarase/aspartase (Central domain)"/>
    <property type="match status" value="1"/>
</dbReference>
<dbReference type="InterPro" id="IPR000362">
    <property type="entry name" value="Fumarate_lyase_fam"/>
</dbReference>
<dbReference type="GO" id="GO:0004056">
    <property type="term" value="F:argininosuccinate lyase activity"/>
    <property type="evidence" value="ECO:0007669"/>
    <property type="project" value="InterPro"/>
</dbReference>
<evidence type="ECO:0000259" key="4">
    <source>
        <dbReference type="Pfam" id="PF00206"/>
    </source>
</evidence>
<dbReference type="GO" id="GO:0042450">
    <property type="term" value="P:L-arginine biosynthetic process via ornithine"/>
    <property type="evidence" value="ECO:0007669"/>
    <property type="project" value="InterPro"/>
</dbReference>
<dbReference type="EMBL" id="VZTB01003258">
    <property type="protein sequence ID" value="NXA73595.1"/>
    <property type="molecule type" value="Genomic_DNA"/>
</dbReference>
<dbReference type="Gene3D" id="1.10.275.10">
    <property type="entry name" value="Fumarase/aspartase (N-terminal domain)"/>
    <property type="match status" value="1"/>
</dbReference>
<dbReference type="FunFam" id="1.10.275.10:FF:000002">
    <property type="entry name" value="Argininosuccinate lyase"/>
    <property type="match status" value="1"/>
</dbReference>
<evidence type="ECO:0000256" key="1">
    <source>
        <dbReference type="ARBA" id="ARBA00010755"/>
    </source>
</evidence>
<dbReference type="InterPro" id="IPR024083">
    <property type="entry name" value="Fumarase/histidase_N"/>
</dbReference>